<organism evidence="3 4">
    <name type="scientific">Lacibacterium aquatile</name>
    <dbReference type="NCBI Taxonomy" id="1168082"/>
    <lineage>
        <taxon>Bacteria</taxon>
        <taxon>Pseudomonadati</taxon>
        <taxon>Pseudomonadota</taxon>
        <taxon>Alphaproteobacteria</taxon>
        <taxon>Rhodospirillales</taxon>
        <taxon>Rhodospirillaceae</taxon>
    </lineage>
</organism>
<reference evidence="4" key="1">
    <citation type="journal article" date="2019" name="Int. J. Syst. Evol. Microbiol.">
        <title>The Global Catalogue of Microorganisms (GCM) 10K type strain sequencing project: providing services to taxonomists for standard genome sequencing and annotation.</title>
        <authorList>
            <consortium name="The Broad Institute Genomics Platform"/>
            <consortium name="The Broad Institute Genome Sequencing Center for Infectious Disease"/>
            <person name="Wu L."/>
            <person name="Ma J."/>
        </authorList>
    </citation>
    <scope>NUCLEOTIDE SEQUENCE [LARGE SCALE GENOMIC DNA]</scope>
    <source>
        <strain evidence="4">CGMCC 1.19062</strain>
    </source>
</reference>
<dbReference type="Proteomes" id="UP001597295">
    <property type="component" value="Unassembled WGS sequence"/>
</dbReference>
<name>A0ABW5DUF6_9PROT</name>
<dbReference type="Pfam" id="PF08242">
    <property type="entry name" value="Methyltransf_12"/>
    <property type="match status" value="1"/>
</dbReference>
<dbReference type="SUPFAM" id="SSF53335">
    <property type="entry name" value="S-adenosyl-L-methionine-dependent methyltransferases"/>
    <property type="match status" value="1"/>
</dbReference>
<feature type="region of interest" description="Disordered" evidence="1">
    <location>
        <begin position="1"/>
        <end position="25"/>
    </location>
</feature>
<accession>A0ABW5DUF6</accession>
<evidence type="ECO:0000313" key="3">
    <source>
        <dbReference type="EMBL" id="MFD2264084.1"/>
    </source>
</evidence>
<dbReference type="GO" id="GO:0102208">
    <property type="term" value="F:2-polyprenyl-6-hydroxyphenol methylase activity"/>
    <property type="evidence" value="ECO:0007669"/>
    <property type="project" value="UniProtKB-EC"/>
</dbReference>
<feature type="domain" description="Methyltransferase type 12" evidence="2">
    <location>
        <begin position="58"/>
        <end position="155"/>
    </location>
</feature>
<gene>
    <name evidence="3" type="ORF">ACFSM5_14375</name>
</gene>
<dbReference type="GO" id="GO:0061542">
    <property type="term" value="F:3-demethylubiquinol 3-O-methyltransferase activity"/>
    <property type="evidence" value="ECO:0007669"/>
    <property type="project" value="UniProtKB-EC"/>
</dbReference>
<sequence length="409" mass="44621">MSIDQAVRDQYEALPYPSRDPKDEKRRLIIGSPSHLDEITHHIFSGKLPNRPMRFLVAGGGTGDALVMLAQHLRDAGREADTIVYLDQSTASRKIAEARIAARGLKVDFITGSLLDVATLAPGPFDYIDCCGVLHHLDSPEEGLAALVSVLAPDGGMGLMVYGALGRRGVYDLQAILRQVASDGSPQRRVALTRKILAGLPPTNWLRLNHQVRGHVSGDAAEVFDLLLHARDRPYTVGEILTWLDGSELRLLDWAEPARYDPASYISDTEARNQFAALPKESRWAMAELLSGGPAAHVFYVARKGNPVTSPAADDLDAIPVLPKMSGTEIVRAANARLVLEANDGVQTLKRPLPVQSPHILPRIDGKTSWREIFAAMDRKGSDESQQKNIVETLVRALGGINLLLLRKA</sequence>
<keyword evidence="3" id="KW-0808">Transferase</keyword>
<keyword evidence="4" id="KW-1185">Reference proteome</keyword>
<evidence type="ECO:0000256" key="1">
    <source>
        <dbReference type="SAM" id="MobiDB-lite"/>
    </source>
</evidence>
<protein>
    <submittedName>
        <fullName evidence="3">Class I SAM-dependent methyltransferase</fullName>
        <ecNumber evidence="3">2.1.1.222</ecNumber>
        <ecNumber evidence="3">2.1.1.64</ecNumber>
    </submittedName>
</protein>
<evidence type="ECO:0000259" key="2">
    <source>
        <dbReference type="Pfam" id="PF08242"/>
    </source>
</evidence>
<keyword evidence="3" id="KW-0489">Methyltransferase</keyword>
<feature type="compositionally biased region" description="Basic and acidic residues" evidence="1">
    <location>
        <begin position="1"/>
        <end position="11"/>
    </location>
</feature>
<dbReference type="EMBL" id="JBHUIP010000012">
    <property type="protein sequence ID" value="MFD2264084.1"/>
    <property type="molecule type" value="Genomic_DNA"/>
</dbReference>
<comment type="caution">
    <text evidence="3">The sequence shown here is derived from an EMBL/GenBank/DDBJ whole genome shotgun (WGS) entry which is preliminary data.</text>
</comment>
<dbReference type="GO" id="GO:0032259">
    <property type="term" value="P:methylation"/>
    <property type="evidence" value="ECO:0007669"/>
    <property type="project" value="UniProtKB-KW"/>
</dbReference>
<dbReference type="InterPro" id="IPR013217">
    <property type="entry name" value="Methyltransf_12"/>
</dbReference>
<dbReference type="RefSeq" id="WP_379877124.1">
    <property type="nucleotide sequence ID" value="NZ_JBHUIP010000012.1"/>
</dbReference>
<proteinExistence type="predicted"/>
<dbReference type="EC" id="2.1.1.64" evidence="3"/>
<dbReference type="InterPro" id="IPR029063">
    <property type="entry name" value="SAM-dependent_MTases_sf"/>
</dbReference>
<dbReference type="Gene3D" id="3.40.50.150">
    <property type="entry name" value="Vaccinia Virus protein VP39"/>
    <property type="match status" value="1"/>
</dbReference>
<dbReference type="CDD" id="cd02440">
    <property type="entry name" value="AdoMet_MTases"/>
    <property type="match status" value="1"/>
</dbReference>
<evidence type="ECO:0000313" key="4">
    <source>
        <dbReference type="Proteomes" id="UP001597295"/>
    </source>
</evidence>
<dbReference type="EC" id="2.1.1.222" evidence="3"/>